<feature type="transmembrane region" description="Helical" evidence="8">
    <location>
        <begin position="83"/>
        <end position="103"/>
    </location>
</feature>
<dbReference type="RefSeq" id="WP_075018700.1">
    <property type="nucleotide sequence ID" value="NZ_BJMC01000005.1"/>
</dbReference>
<organism evidence="9 10">
    <name type="scientific">Nocardioides simplex</name>
    <name type="common">Arthrobacter simplex</name>
    <dbReference type="NCBI Taxonomy" id="2045"/>
    <lineage>
        <taxon>Bacteria</taxon>
        <taxon>Bacillati</taxon>
        <taxon>Actinomycetota</taxon>
        <taxon>Actinomycetes</taxon>
        <taxon>Propionibacteriales</taxon>
        <taxon>Nocardioidaceae</taxon>
        <taxon>Pimelobacter</taxon>
    </lineage>
</organism>
<dbReference type="SUPFAM" id="SSF161098">
    <property type="entry name" value="MetI-like"/>
    <property type="match status" value="1"/>
</dbReference>
<gene>
    <name evidence="9" type="ORF">KR76_02580</name>
</gene>
<evidence type="ECO:0000313" key="9">
    <source>
        <dbReference type="EMBL" id="AJR18063.1"/>
    </source>
</evidence>
<dbReference type="PANTHER" id="PTHR30614:SF0">
    <property type="entry name" value="L-CYSTINE TRANSPORT SYSTEM PERMEASE PROTEIN TCYL"/>
    <property type="match status" value="1"/>
</dbReference>
<dbReference type="PROSITE" id="PS50928">
    <property type="entry name" value="ABC_TM1"/>
    <property type="match status" value="1"/>
</dbReference>
<dbReference type="GO" id="GO:0043190">
    <property type="term" value="C:ATP-binding cassette (ABC) transporter complex"/>
    <property type="evidence" value="ECO:0007669"/>
    <property type="project" value="InterPro"/>
</dbReference>
<comment type="similarity">
    <text evidence="8">Belongs to the binding-protein-dependent transport system permease family.</text>
</comment>
<dbReference type="KEGG" id="psim:KR76_02580"/>
<dbReference type="Gene3D" id="1.10.3720.10">
    <property type="entry name" value="MetI-like"/>
    <property type="match status" value="1"/>
</dbReference>
<dbReference type="STRING" id="2045.KR76_02580"/>
<evidence type="ECO:0000256" key="4">
    <source>
        <dbReference type="ARBA" id="ARBA00022692"/>
    </source>
</evidence>
<keyword evidence="4 8" id="KW-0812">Transmembrane</keyword>
<feature type="transmembrane region" description="Helical" evidence="8">
    <location>
        <begin position="20"/>
        <end position="42"/>
    </location>
</feature>
<dbReference type="HOGENOM" id="CLU_019602_1_0_11"/>
<accession>A0A0C5WXP2</accession>
<keyword evidence="3" id="KW-1003">Cell membrane</keyword>
<dbReference type="InterPro" id="IPR010065">
    <property type="entry name" value="AA_ABC_transptr_permease_3TM"/>
</dbReference>
<evidence type="ECO:0000256" key="1">
    <source>
        <dbReference type="ARBA" id="ARBA00004651"/>
    </source>
</evidence>
<feature type="transmembrane region" description="Helical" evidence="8">
    <location>
        <begin position="54"/>
        <end position="77"/>
    </location>
</feature>
<dbReference type="GO" id="GO:0022857">
    <property type="term" value="F:transmembrane transporter activity"/>
    <property type="evidence" value="ECO:0007669"/>
    <property type="project" value="InterPro"/>
</dbReference>
<dbReference type="AlphaFoldDB" id="A0A0C5WXP2"/>
<dbReference type="CDD" id="cd06261">
    <property type="entry name" value="TM_PBP2"/>
    <property type="match status" value="1"/>
</dbReference>
<keyword evidence="10" id="KW-1185">Reference proteome</keyword>
<sequence>MSMLNEWQDYLPDFLDGLVVTLQLTGVSLLLGLPLGLGLALAMTARRPAIRWPATLLVEVGRGAPALVVLYFVYYGLPQLSLTWSSFACAAIALAFTTSAYTADIFRAGISSIPVGHREACQALGLSHAKELRLVVLPQAIRVVIPPLVGFCILLYQGTSLAFAVSVPELLSRAYSQASITYQFTATLTLAGLVYGAISLAAVALMRARWPRRTPTITAGATRPPEPPTRTHPSWETTSERRER</sequence>
<dbReference type="InterPro" id="IPR043429">
    <property type="entry name" value="ArtM/GltK/GlnP/TcyL/YhdX-like"/>
</dbReference>
<comment type="subcellular location">
    <subcellularLocation>
        <location evidence="1 8">Cell membrane</location>
        <topology evidence="1 8">Multi-pass membrane protein</topology>
    </subcellularLocation>
</comment>
<evidence type="ECO:0000313" key="10">
    <source>
        <dbReference type="Proteomes" id="UP000030300"/>
    </source>
</evidence>
<feature type="transmembrane region" description="Helical" evidence="8">
    <location>
        <begin position="143"/>
        <end position="164"/>
    </location>
</feature>
<evidence type="ECO:0000256" key="8">
    <source>
        <dbReference type="RuleBase" id="RU363032"/>
    </source>
</evidence>
<dbReference type="InterPro" id="IPR035906">
    <property type="entry name" value="MetI-like_sf"/>
</dbReference>
<evidence type="ECO:0000256" key="7">
    <source>
        <dbReference type="ARBA" id="ARBA00023136"/>
    </source>
</evidence>
<name>A0A0C5WXP2_NOCSI</name>
<dbReference type="Pfam" id="PF00528">
    <property type="entry name" value="BPD_transp_1"/>
    <property type="match status" value="1"/>
</dbReference>
<reference evidence="9 10" key="1">
    <citation type="journal article" date="2015" name="Genome Announc.">
        <title>Complete Genome Sequence of Steroid-Transforming Nocardioides simplex VKM Ac-2033D.</title>
        <authorList>
            <person name="Shtratnikova V.Y."/>
            <person name="Schelkunov M.I."/>
            <person name="Pekov Y.A."/>
            <person name="Fokina V.V."/>
            <person name="Logacheva M.D."/>
            <person name="Sokolov S.L."/>
            <person name="Bragin E.Y."/>
            <person name="Ashapkin V.V."/>
            <person name="Donova M.V."/>
        </authorList>
    </citation>
    <scope>NUCLEOTIDE SEQUENCE [LARGE SCALE GENOMIC DNA]</scope>
    <source>
        <strain evidence="9 10">VKM Ac-2033D</strain>
    </source>
</reference>
<evidence type="ECO:0000256" key="2">
    <source>
        <dbReference type="ARBA" id="ARBA00022448"/>
    </source>
</evidence>
<dbReference type="GeneID" id="96607862"/>
<protein>
    <submittedName>
        <fullName evidence="9">ABC transporter permease protein</fullName>
    </submittedName>
</protein>
<evidence type="ECO:0000256" key="6">
    <source>
        <dbReference type="ARBA" id="ARBA00022989"/>
    </source>
</evidence>
<dbReference type="PANTHER" id="PTHR30614">
    <property type="entry name" value="MEMBRANE COMPONENT OF AMINO ACID ABC TRANSPORTER"/>
    <property type="match status" value="1"/>
</dbReference>
<keyword evidence="5" id="KW-0029">Amino-acid transport</keyword>
<dbReference type="InterPro" id="IPR000515">
    <property type="entry name" value="MetI-like"/>
</dbReference>
<proteinExistence type="inferred from homology"/>
<dbReference type="GO" id="GO:0006865">
    <property type="term" value="P:amino acid transport"/>
    <property type="evidence" value="ECO:0007669"/>
    <property type="project" value="UniProtKB-KW"/>
</dbReference>
<keyword evidence="6 8" id="KW-1133">Transmembrane helix</keyword>
<feature type="transmembrane region" description="Helical" evidence="8">
    <location>
        <begin position="184"/>
        <end position="205"/>
    </location>
</feature>
<dbReference type="NCBIfam" id="TIGR01726">
    <property type="entry name" value="HEQRo_perm_3TM"/>
    <property type="match status" value="1"/>
</dbReference>
<evidence type="ECO:0000256" key="3">
    <source>
        <dbReference type="ARBA" id="ARBA00022475"/>
    </source>
</evidence>
<dbReference type="Proteomes" id="UP000030300">
    <property type="component" value="Chromosome"/>
</dbReference>
<evidence type="ECO:0000256" key="5">
    <source>
        <dbReference type="ARBA" id="ARBA00022970"/>
    </source>
</evidence>
<keyword evidence="7 8" id="KW-0472">Membrane</keyword>
<dbReference type="EMBL" id="CP009896">
    <property type="protein sequence ID" value="AJR18063.1"/>
    <property type="molecule type" value="Genomic_DNA"/>
</dbReference>
<keyword evidence="2 8" id="KW-0813">Transport</keyword>